<organism evidence="2 3">
    <name type="scientific">Beauveria bassiana</name>
    <name type="common">White muscardine disease fungus</name>
    <name type="synonym">Tritirachium shiotae</name>
    <dbReference type="NCBI Taxonomy" id="176275"/>
    <lineage>
        <taxon>Eukaryota</taxon>
        <taxon>Fungi</taxon>
        <taxon>Dikarya</taxon>
        <taxon>Ascomycota</taxon>
        <taxon>Pezizomycotina</taxon>
        <taxon>Sordariomycetes</taxon>
        <taxon>Hypocreomycetidae</taxon>
        <taxon>Hypocreales</taxon>
        <taxon>Cordycipitaceae</taxon>
        <taxon>Beauveria</taxon>
    </lineage>
</organism>
<dbReference type="AlphaFoldDB" id="A0A2S7YMV6"/>
<accession>A0A2S7YMV6</accession>
<sequence length="91" mass="9500">MQLRVILASLLVGITAAMPQNIVFPDDEGDGCDEGIAVEGPQGTTCIGSHNENYGPPKPKGPCPVVVCLRRLDCGKPYFGPDGCEICPPGC</sequence>
<reference evidence="2 3" key="1">
    <citation type="submission" date="2016-07" db="EMBL/GenBank/DDBJ databases">
        <title>Comparative genomics of the entomopathogenic fungus Beauveria bassiana.</title>
        <authorList>
            <person name="Valero Jimenez C.A."/>
            <person name="Zwaan B.J."/>
            <person name="Van Kan J.A."/>
            <person name="Takken W."/>
            <person name="Debets A.J."/>
            <person name="Schoustra S.E."/>
            <person name="Koenraadt C.J."/>
        </authorList>
    </citation>
    <scope>NUCLEOTIDE SEQUENCE [LARGE SCALE GENOMIC DNA]</scope>
    <source>
        <strain evidence="2 3">ARSEF 8028</strain>
    </source>
</reference>
<evidence type="ECO:0000256" key="1">
    <source>
        <dbReference type="SAM" id="SignalP"/>
    </source>
</evidence>
<dbReference type="EMBL" id="JRHA01000008">
    <property type="protein sequence ID" value="PQK17515.1"/>
    <property type="molecule type" value="Genomic_DNA"/>
</dbReference>
<dbReference type="Proteomes" id="UP000237441">
    <property type="component" value="Unassembled WGS sequence"/>
</dbReference>
<feature type="chain" id="PRO_5015478695" evidence="1">
    <location>
        <begin position="18"/>
        <end position="91"/>
    </location>
</feature>
<name>A0A2S7YMV6_BEABA</name>
<feature type="signal peptide" evidence="1">
    <location>
        <begin position="1"/>
        <end position="17"/>
    </location>
</feature>
<proteinExistence type="predicted"/>
<evidence type="ECO:0000313" key="3">
    <source>
        <dbReference type="Proteomes" id="UP000237441"/>
    </source>
</evidence>
<protein>
    <submittedName>
        <fullName evidence="2">Uncharacterized protein</fullName>
    </submittedName>
</protein>
<dbReference type="OrthoDB" id="10352880at2759"/>
<comment type="caution">
    <text evidence="2">The sequence shown here is derived from an EMBL/GenBank/DDBJ whole genome shotgun (WGS) entry which is preliminary data.</text>
</comment>
<gene>
    <name evidence="2" type="ORF">BB8028_0008g00260</name>
</gene>
<evidence type="ECO:0000313" key="2">
    <source>
        <dbReference type="EMBL" id="PQK17515.1"/>
    </source>
</evidence>
<keyword evidence="1" id="KW-0732">Signal</keyword>